<dbReference type="FunFam" id="3.40.50.720:FF:000033">
    <property type="entry name" value="Adenylyltransferase and sulfurtransferase MOCS3"/>
    <property type="match status" value="1"/>
</dbReference>
<dbReference type="GO" id="GO:0008146">
    <property type="term" value="F:sulfotransferase activity"/>
    <property type="evidence" value="ECO:0007669"/>
    <property type="project" value="TreeGrafter"/>
</dbReference>
<dbReference type="PANTHER" id="PTHR10953:SF102">
    <property type="entry name" value="ADENYLYLTRANSFERASE AND SULFURTRANSFERASE MOCS3"/>
    <property type="match status" value="1"/>
</dbReference>
<dbReference type="GO" id="GO:0005829">
    <property type="term" value="C:cytosol"/>
    <property type="evidence" value="ECO:0007669"/>
    <property type="project" value="TreeGrafter"/>
</dbReference>
<gene>
    <name evidence="6" type="primary">moeB</name>
</gene>
<proteinExistence type="predicted"/>
<evidence type="ECO:0000259" key="5">
    <source>
        <dbReference type="PROSITE" id="PS50206"/>
    </source>
</evidence>
<dbReference type="GO" id="GO:0008641">
    <property type="term" value="F:ubiquitin-like modifier activating enzyme activity"/>
    <property type="evidence" value="ECO:0007669"/>
    <property type="project" value="InterPro"/>
</dbReference>
<sequence length="353" mass="41079">MFNTKNNYINNLTKKEYKQYSRQLILENIGINGQIKLKKARVLVIGIGGLGCPAITYLTNAGIGKIGIIDNDIVDLSNLNRQILYNQDNIGQDKVNCTHVKMKKINEKCIIKTYNYKINKDNARNIIQHYDIIIDATDNFHTRYIIDEICYQLHKIHIYGAINRYEGQVSIFNYKNNLRYSDIYPKNLRLNNLDCNTMGVLGIMTGTIGILQATECIKIILGIGKLLNGTLLIYNLLNVSFKKIKIFPIKKRYKYYNTDSVLFLNKKLVTFNNNKYNNSIILDVRQETEFISQHLHKSINIPLLHFKSQATLYFIQNHCKHKTIFLYCHTLSRSITVSYLLTKNYIEHYIMND</sequence>
<dbReference type="InterPro" id="IPR000594">
    <property type="entry name" value="ThiF_NAD_FAD-bd"/>
</dbReference>
<protein>
    <recommendedName>
        <fullName evidence="4">Probable molybdopterin-synthase adenylyltransferase</fullName>
    </recommendedName>
</protein>
<dbReference type="GO" id="GO:0004792">
    <property type="term" value="F:thiosulfate-cyanide sulfurtransferase activity"/>
    <property type="evidence" value="ECO:0007669"/>
    <property type="project" value="TreeGrafter"/>
</dbReference>
<dbReference type="InterPro" id="IPR036873">
    <property type="entry name" value="Rhodanese-like_dom_sf"/>
</dbReference>
<dbReference type="EMBL" id="MK814610">
    <property type="protein sequence ID" value="QCI04379.1"/>
    <property type="molecule type" value="Genomic_DNA"/>
</dbReference>
<evidence type="ECO:0000256" key="2">
    <source>
        <dbReference type="ARBA" id="ARBA00022741"/>
    </source>
</evidence>
<dbReference type="PROSITE" id="PS50206">
    <property type="entry name" value="RHODANESE_3"/>
    <property type="match status" value="1"/>
</dbReference>
<keyword evidence="1" id="KW-0808">Transferase</keyword>
<dbReference type="SUPFAM" id="SSF52821">
    <property type="entry name" value="Rhodanese/Cell cycle control phosphatase"/>
    <property type="match status" value="1"/>
</dbReference>
<dbReference type="Gene3D" id="3.40.50.720">
    <property type="entry name" value="NAD(P)-binding Rossmann-like Domain"/>
    <property type="match status" value="1"/>
</dbReference>
<evidence type="ECO:0000313" key="6">
    <source>
        <dbReference type="EMBL" id="QCI04379.1"/>
    </source>
</evidence>
<dbReference type="CDD" id="cd00158">
    <property type="entry name" value="RHOD"/>
    <property type="match status" value="1"/>
</dbReference>
<dbReference type="CDD" id="cd00757">
    <property type="entry name" value="ThiF_MoeB_HesA_family"/>
    <property type="match status" value="1"/>
</dbReference>
<dbReference type="AlphaFoldDB" id="A0A4D6WKS4"/>
<dbReference type="GO" id="GO:0016779">
    <property type="term" value="F:nucleotidyltransferase activity"/>
    <property type="evidence" value="ECO:0007669"/>
    <property type="project" value="TreeGrafter"/>
</dbReference>
<dbReference type="SUPFAM" id="SSF69572">
    <property type="entry name" value="Activating enzymes of the ubiquitin-like proteins"/>
    <property type="match status" value="1"/>
</dbReference>
<dbReference type="InterPro" id="IPR001763">
    <property type="entry name" value="Rhodanese-like_dom"/>
</dbReference>
<keyword evidence="3" id="KW-0067">ATP-binding</keyword>
<keyword evidence="2" id="KW-0547">Nucleotide-binding</keyword>
<dbReference type="InterPro" id="IPR045886">
    <property type="entry name" value="ThiF/MoeB/HesA"/>
</dbReference>
<geneLocation type="plastid" evidence="6"/>
<name>A0A4D6WKS4_9FLOR</name>
<feature type="domain" description="Rhodanese" evidence="5">
    <location>
        <begin position="275"/>
        <end position="343"/>
    </location>
</feature>
<evidence type="ECO:0000256" key="4">
    <source>
        <dbReference type="ARBA" id="ARBA00072792"/>
    </source>
</evidence>
<evidence type="ECO:0000256" key="3">
    <source>
        <dbReference type="ARBA" id="ARBA00022840"/>
    </source>
</evidence>
<organism evidence="6">
    <name type="scientific">Antithamnion hubbsii</name>
    <dbReference type="NCBI Taxonomy" id="1005974"/>
    <lineage>
        <taxon>Eukaryota</taxon>
        <taxon>Rhodophyta</taxon>
        <taxon>Florideophyceae</taxon>
        <taxon>Rhodymeniophycidae</taxon>
        <taxon>Ceramiales</taxon>
        <taxon>Ceramiaceae</taxon>
        <taxon>Antithamnion</taxon>
    </lineage>
</organism>
<accession>A0A4D6WKS4</accession>
<dbReference type="PANTHER" id="PTHR10953">
    <property type="entry name" value="UBIQUITIN-ACTIVATING ENZYME E1"/>
    <property type="match status" value="1"/>
</dbReference>
<reference evidence="6" key="2">
    <citation type="submission" date="2019-04" db="EMBL/GenBank/DDBJ databases">
        <authorList>
            <person name="Pasella M."/>
        </authorList>
    </citation>
    <scope>NUCLEOTIDE SEQUENCE</scope>
    <source>
        <strain evidence="6">PD2206</strain>
    </source>
</reference>
<dbReference type="InterPro" id="IPR035985">
    <property type="entry name" value="Ubiquitin-activating_enz"/>
</dbReference>
<dbReference type="Pfam" id="PF00899">
    <property type="entry name" value="ThiF"/>
    <property type="match status" value="1"/>
</dbReference>
<keyword evidence="6" id="KW-0934">Plastid</keyword>
<dbReference type="GO" id="GO:0005524">
    <property type="term" value="F:ATP binding"/>
    <property type="evidence" value="ECO:0007669"/>
    <property type="project" value="UniProtKB-KW"/>
</dbReference>
<dbReference type="Pfam" id="PF00581">
    <property type="entry name" value="Rhodanese"/>
    <property type="match status" value="1"/>
</dbReference>
<dbReference type="Gene3D" id="3.40.250.10">
    <property type="entry name" value="Rhodanese-like domain"/>
    <property type="match status" value="1"/>
</dbReference>
<reference evidence="6" key="1">
    <citation type="journal article" date="2019" name="Mol. Phylogenet. Evol.">
        <title>Morphological evolution and classification of the red algal order Ceramiales inferred using plastid phylogenomics.</title>
        <authorList>
            <person name="Diaz-Tapia P."/>
            <person name="Pasella M.M."/>
            <person name="Verbruggen H."/>
            <person name="Maggs C.A."/>
        </authorList>
    </citation>
    <scope>NUCLEOTIDE SEQUENCE</scope>
    <source>
        <strain evidence="6">PD2206</strain>
    </source>
</reference>
<evidence type="ECO:0000256" key="1">
    <source>
        <dbReference type="ARBA" id="ARBA00022679"/>
    </source>
</evidence>